<dbReference type="HOGENOM" id="CLU_2697224_0_0_0"/>
<evidence type="ECO:0000313" key="2">
    <source>
        <dbReference type="Proteomes" id="UP000004358"/>
    </source>
</evidence>
<gene>
    <name evidence="1" type="ORF">DSM3645_13530</name>
</gene>
<reference evidence="1 2" key="1">
    <citation type="submission" date="2006-02" db="EMBL/GenBank/DDBJ databases">
        <authorList>
            <person name="Amann R."/>
            <person name="Ferriera S."/>
            <person name="Johnson J."/>
            <person name="Kravitz S."/>
            <person name="Halpern A."/>
            <person name="Remington K."/>
            <person name="Beeson K."/>
            <person name="Tran B."/>
            <person name="Rogers Y.-H."/>
            <person name="Friedman R."/>
            <person name="Venter J.C."/>
        </authorList>
    </citation>
    <scope>NUCLEOTIDE SEQUENCE [LARGE SCALE GENOMIC DNA]</scope>
    <source>
        <strain evidence="1 2">DSM 3645</strain>
    </source>
</reference>
<name>A3ZWL4_9BACT</name>
<comment type="caution">
    <text evidence="1">The sequence shown here is derived from an EMBL/GenBank/DDBJ whole genome shotgun (WGS) entry which is preliminary data.</text>
</comment>
<accession>A3ZWL4</accession>
<dbReference type="Proteomes" id="UP000004358">
    <property type="component" value="Unassembled WGS sequence"/>
</dbReference>
<evidence type="ECO:0000313" key="1">
    <source>
        <dbReference type="EMBL" id="EAQ78988.1"/>
    </source>
</evidence>
<proteinExistence type="predicted"/>
<sequence>MGNGRPHDHPLTDLLVHKMHPFPEQVEALILKLTGINPGALANTDHLLSDWERGTERGIAWLEQKLREQDCDL</sequence>
<protein>
    <submittedName>
        <fullName evidence="1">Uncharacterized protein</fullName>
    </submittedName>
</protein>
<organism evidence="1 2">
    <name type="scientific">Blastopirellula marina DSM 3645</name>
    <dbReference type="NCBI Taxonomy" id="314230"/>
    <lineage>
        <taxon>Bacteria</taxon>
        <taxon>Pseudomonadati</taxon>
        <taxon>Planctomycetota</taxon>
        <taxon>Planctomycetia</taxon>
        <taxon>Pirellulales</taxon>
        <taxon>Pirellulaceae</taxon>
        <taxon>Blastopirellula</taxon>
    </lineage>
</organism>
<dbReference type="EMBL" id="AANZ01000016">
    <property type="protein sequence ID" value="EAQ78988.1"/>
    <property type="molecule type" value="Genomic_DNA"/>
</dbReference>
<dbReference type="AlphaFoldDB" id="A3ZWL4"/>